<evidence type="ECO:0000313" key="2">
    <source>
        <dbReference type="EMBL" id="MBB5225625.1"/>
    </source>
</evidence>
<evidence type="ECO:0000313" key="3">
    <source>
        <dbReference type="Proteomes" id="UP000518887"/>
    </source>
</evidence>
<dbReference type="EMBL" id="JACHFQ010000003">
    <property type="protein sequence ID" value="MBB5225625.1"/>
    <property type="molecule type" value="Genomic_DNA"/>
</dbReference>
<gene>
    <name evidence="2" type="ORF">HNP76_000982</name>
</gene>
<reference evidence="2 3" key="1">
    <citation type="submission" date="2020-08" db="EMBL/GenBank/DDBJ databases">
        <title>Genomic Encyclopedia of Type Strains, Phase IV (KMG-IV): sequencing the most valuable type-strain genomes for metagenomic binning, comparative biology and taxonomic classification.</title>
        <authorList>
            <person name="Goeker M."/>
        </authorList>
    </citation>
    <scope>NUCLEOTIDE SEQUENCE [LARGE SCALE GENOMIC DNA]</scope>
    <source>
        <strain evidence="2 3">DSM 103462</strain>
    </source>
</reference>
<keyword evidence="1" id="KW-0472">Membrane</keyword>
<sequence>MKKLMKKILLTRLILEEFKRNLGYSYLLFTATGIFCLLTFLLCTVMAIGKSLAGTSNFLAMDYMLR</sequence>
<proteinExistence type="predicted"/>
<dbReference type="RefSeq" id="WP_184658096.1">
    <property type="nucleotide sequence ID" value="NZ_CP031518.1"/>
</dbReference>
<keyword evidence="3" id="KW-1185">Reference proteome</keyword>
<keyword evidence="1" id="KW-1133">Transmembrane helix</keyword>
<evidence type="ECO:0000256" key="1">
    <source>
        <dbReference type="SAM" id="Phobius"/>
    </source>
</evidence>
<organism evidence="2 3">
    <name type="scientific">Treponema ruminis</name>
    <dbReference type="NCBI Taxonomy" id="744515"/>
    <lineage>
        <taxon>Bacteria</taxon>
        <taxon>Pseudomonadati</taxon>
        <taxon>Spirochaetota</taxon>
        <taxon>Spirochaetia</taxon>
        <taxon>Spirochaetales</taxon>
        <taxon>Treponemataceae</taxon>
        <taxon>Treponema</taxon>
    </lineage>
</organism>
<comment type="caution">
    <text evidence="2">The sequence shown here is derived from an EMBL/GenBank/DDBJ whole genome shotgun (WGS) entry which is preliminary data.</text>
</comment>
<dbReference type="AlphaFoldDB" id="A0A7W8G8B4"/>
<accession>A0A7W8G8B4</accession>
<feature type="transmembrane region" description="Helical" evidence="1">
    <location>
        <begin position="21"/>
        <end position="48"/>
    </location>
</feature>
<name>A0A7W8G8B4_9SPIR</name>
<keyword evidence="1" id="KW-0812">Transmembrane</keyword>
<protein>
    <submittedName>
        <fullName evidence="2">Uncharacterized protein</fullName>
    </submittedName>
</protein>
<dbReference type="Proteomes" id="UP000518887">
    <property type="component" value="Unassembled WGS sequence"/>
</dbReference>